<dbReference type="AlphaFoldDB" id="N0E3N2"/>
<comment type="caution">
    <text evidence="1">The sequence shown here is derived from an EMBL/GenBank/DDBJ whole genome shotgun (WGS) entry which is preliminary data.</text>
</comment>
<proteinExistence type="predicted"/>
<evidence type="ECO:0008006" key="3">
    <source>
        <dbReference type="Google" id="ProtNLM"/>
    </source>
</evidence>
<keyword evidence="2" id="KW-1185">Reference proteome</keyword>
<accession>N0E3N2</accession>
<dbReference type="SUPFAM" id="SSF54593">
    <property type="entry name" value="Glyoxalase/Bleomycin resistance protein/Dihydroxybiphenyl dioxygenase"/>
    <property type="match status" value="1"/>
</dbReference>
<dbReference type="RefSeq" id="WP_010850164.1">
    <property type="nucleotide sequence ID" value="NZ_HF570956.1"/>
</dbReference>
<reference evidence="1 2" key="1">
    <citation type="journal article" date="2013" name="ISME J.">
        <title>A metabolic model for members of the genus Tetrasphaera involved in enhanced biological phosphorus removal.</title>
        <authorList>
            <person name="Kristiansen R."/>
            <person name="Nguyen H.T.T."/>
            <person name="Saunders A.M."/>
            <person name="Nielsen J.L."/>
            <person name="Wimmer R."/>
            <person name="Le V.Q."/>
            <person name="McIlroy S.J."/>
            <person name="Petrovski S."/>
            <person name="Seviour R.J."/>
            <person name="Calteau A."/>
            <person name="Nielsen K.L."/>
            <person name="Nielsen P.H."/>
        </authorList>
    </citation>
    <scope>NUCLEOTIDE SEQUENCE [LARGE SCALE GENOMIC DNA]</scope>
    <source>
        <strain evidence="1 2">Lp2</strain>
    </source>
</reference>
<dbReference type="OrthoDB" id="9793039at2"/>
<dbReference type="Proteomes" id="UP000013167">
    <property type="component" value="Unassembled WGS sequence"/>
</dbReference>
<evidence type="ECO:0000313" key="1">
    <source>
        <dbReference type="EMBL" id="CCH70315.1"/>
    </source>
</evidence>
<organism evidence="1 2">
    <name type="scientific">Phycicoccus elongatus Lp2</name>
    <dbReference type="NCBI Taxonomy" id="1193181"/>
    <lineage>
        <taxon>Bacteria</taxon>
        <taxon>Bacillati</taxon>
        <taxon>Actinomycetota</taxon>
        <taxon>Actinomycetes</taxon>
        <taxon>Micrococcales</taxon>
        <taxon>Intrasporangiaceae</taxon>
        <taxon>Phycicoccus</taxon>
    </lineage>
</organism>
<dbReference type="HOGENOM" id="CLU_2720954_0_0_11"/>
<dbReference type="InterPro" id="IPR029068">
    <property type="entry name" value="Glyas_Bleomycin-R_OHBP_Dase"/>
</dbReference>
<dbReference type="eggNOG" id="COG3324">
    <property type="taxonomic scope" value="Bacteria"/>
</dbReference>
<gene>
    <name evidence="1" type="ORF">BN10_560008</name>
</gene>
<evidence type="ECO:0000313" key="2">
    <source>
        <dbReference type="Proteomes" id="UP000013167"/>
    </source>
</evidence>
<protein>
    <recommendedName>
        <fullName evidence="3">VOC domain-containing protein</fullName>
    </recommendedName>
</protein>
<dbReference type="Gene3D" id="3.10.180.10">
    <property type="entry name" value="2,3-Dihydroxybiphenyl 1,2-Dioxygenase, domain 1"/>
    <property type="match status" value="1"/>
</dbReference>
<name>N0E3N2_9MICO</name>
<sequence length="72" mass="7880">MSRVIHVEIHAEDVAVLTMGSEDYHPTHERVMAAGGQVAHPQAALPGMAWQGYYLDTEGNVFGVHQPDPEAR</sequence>
<dbReference type="EMBL" id="CAIZ01000126">
    <property type="protein sequence ID" value="CCH70315.1"/>
    <property type="molecule type" value="Genomic_DNA"/>
</dbReference>